<dbReference type="InterPro" id="IPR036291">
    <property type="entry name" value="NAD(P)-bd_dom_sf"/>
</dbReference>
<reference evidence="2 3" key="1">
    <citation type="submission" date="2019-09" db="EMBL/GenBank/DDBJ databases">
        <title>Draft genome of the ectomycorrhizal ascomycete Sphaerosporella brunnea.</title>
        <authorList>
            <consortium name="DOE Joint Genome Institute"/>
            <person name="Benucci G.M."/>
            <person name="Marozzi G."/>
            <person name="Antonielli L."/>
            <person name="Sanchez S."/>
            <person name="Marco P."/>
            <person name="Wang X."/>
            <person name="Falini L.B."/>
            <person name="Barry K."/>
            <person name="Haridas S."/>
            <person name="Lipzen A."/>
            <person name="Labutti K."/>
            <person name="Grigoriev I.V."/>
            <person name="Murat C."/>
            <person name="Martin F."/>
            <person name="Albertini E."/>
            <person name="Donnini D."/>
            <person name="Bonito G."/>
        </authorList>
    </citation>
    <scope>NUCLEOTIDE SEQUENCE [LARGE SCALE GENOMIC DNA]</scope>
    <source>
        <strain evidence="2 3">Sb_GMNB300</strain>
    </source>
</reference>
<evidence type="ECO:0000259" key="1">
    <source>
        <dbReference type="Pfam" id="PF22917"/>
    </source>
</evidence>
<sequence>MAKRVIIQTGGKHYGMQFGQAKVPCKEDYPRVNDGPYKDTLNFYYRSVVSGCGAQMLVGLCKEYGAKHGFDWVEIRPNNIISAVSENFMNEAIAIGLYVPVHKELGEPVIFPGTWSKYNCVESQTSALLMAYQEEWAALTLSAFNAVNGDAPSWSTLWPVVLDNFKINHAAASRETQFDNASIPKEREG</sequence>
<accession>A0A5J5EUM2</accession>
<dbReference type="Gene3D" id="3.40.50.720">
    <property type="entry name" value="NAD(P)-binding Rossmann-like Domain"/>
    <property type="match status" value="1"/>
</dbReference>
<organism evidence="2 3">
    <name type="scientific">Sphaerosporella brunnea</name>
    <dbReference type="NCBI Taxonomy" id="1250544"/>
    <lineage>
        <taxon>Eukaryota</taxon>
        <taxon>Fungi</taxon>
        <taxon>Dikarya</taxon>
        <taxon>Ascomycota</taxon>
        <taxon>Pezizomycotina</taxon>
        <taxon>Pezizomycetes</taxon>
        <taxon>Pezizales</taxon>
        <taxon>Pyronemataceae</taxon>
        <taxon>Sphaerosporella</taxon>
    </lineage>
</organism>
<gene>
    <name evidence="2" type="ORF">FN846DRAFT_891059</name>
</gene>
<proteinExistence type="predicted"/>
<dbReference type="Proteomes" id="UP000326924">
    <property type="component" value="Unassembled WGS sequence"/>
</dbReference>
<dbReference type="SUPFAM" id="SSF51735">
    <property type="entry name" value="NAD(P)-binding Rossmann-fold domains"/>
    <property type="match status" value="1"/>
</dbReference>
<evidence type="ECO:0000313" key="3">
    <source>
        <dbReference type="Proteomes" id="UP000326924"/>
    </source>
</evidence>
<dbReference type="PANTHER" id="PTHR32487">
    <property type="entry name" value="3-OXO-DELTA(4,5)-STEROID 5-BETA-REDUCTASE"/>
    <property type="match status" value="1"/>
</dbReference>
<dbReference type="InterPro" id="IPR055222">
    <property type="entry name" value="PRISE-like_Rossmann-fold"/>
</dbReference>
<dbReference type="Pfam" id="PF22917">
    <property type="entry name" value="PRISE"/>
    <property type="match status" value="1"/>
</dbReference>
<dbReference type="EMBL" id="VXIS01000115">
    <property type="protein sequence ID" value="KAA8903649.1"/>
    <property type="molecule type" value="Genomic_DNA"/>
</dbReference>
<evidence type="ECO:0000313" key="2">
    <source>
        <dbReference type="EMBL" id="KAA8903649.1"/>
    </source>
</evidence>
<name>A0A5J5EUM2_9PEZI</name>
<dbReference type="InParanoid" id="A0A5J5EUM2"/>
<feature type="domain" description="PRISE-like Rossmann-fold" evidence="1">
    <location>
        <begin position="4"/>
        <end position="177"/>
    </location>
</feature>
<protein>
    <recommendedName>
        <fullName evidence="1">PRISE-like Rossmann-fold domain-containing protein</fullName>
    </recommendedName>
</protein>
<dbReference type="PANTHER" id="PTHR32487:SF0">
    <property type="entry name" value="3-OXO-DELTA(4,5)-STEROID 5-BETA-REDUCTASE"/>
    <property type="match status" value="1"/>
</dbReference>
<dbReference type="AlphaFoldDB" id="A0A5J5EUM2"/>
<comment type="caution">
    <text evidence="2">The sequence shown here is derived from an EMBL/GenBank/DDBJ whole genome shotgun (WGS) entry which is preliminary data.</text>
</comment>
<keyword evidence="3" id="KW-1185">Reference proteome</keyword>
<dbReference type="OrthoDB" id="1731983at2759"/>